<dbReference type="Pfam" id="PF03471">
    <property type="entry name" value="CorC_HlyC"/>
    <property type="match status" value="1"/>
</dbReference>
<dbReference type="PANTHER" id="PTHR22777:SF32">
    <property type="entry name" value="UPF0053 INNER MEMBRANE PROTEIN YFJD"/>
    <property type="match status" value="1"/>
</dbReference>
<dbReference type="InterPro" id="IPR005170">
    <property type="entry name" value="Transptr-assoc_dom"/>
</dbReference>
<dbReference type="EMBL" id="CZVU01000019">
    <property type="protein sequence ID" value="CUS99373.1"/>
    <property type="molecule type" value="Genomic_DNA"/>
</dbReference>
<proteinExistence type="inferred from homology"/>
<dbReference type="PROSITE" id="PS51846">
    <property type="entry name" value="CNNM"/>
    <property type="match status" value="1"/>
</dbReference>
<dbReference type="AlphaFoldDB" id="A0A656D6B3"/>
<protein>
    <submittedName>
        <fullName evidence="14">Hemolysin, contains CBS domains</fullName>
    </submittedName>
</protein>
<dbReference type="Gene3D" id="3.30.465.10">
    <property type="match status" value="1"/>
</dbReference>
<feature type="transmembrane region" description="Helical" evidence="11">
    <location>
        <begin position="117"/>
        <end position="136"/>
    </location>
</feature>
<feature type="domain" description="CNNM transmembrane" evidence="13">
    <location>
        <begin position="1"/>
        <end position="183"/>
    </location>
</feature>
<dbReference type="InterPro" id="IPR002550">
    <property type="entry name" value="CNNM"/>
</dbReference>
<dbReference type="InterPro" id="IPR000644">
    <property type="entry name" value="CBS_dom"/>
</dbReference>
<evidence type="ECO:0000256" key="9">
    <source>
        <dbReference type="PROSITE-ProRule" id="PRU00703"/>
    </source>
</evidence>
<dbReference type="RefSeq" id="WP_072150053.1">
    <property type="nucleotide sequence ID" value="NZ_CZVU01000019.1"/>
</dbReference>
<evidence type="ECO:0000259" key="12">
    <source>
        <dbReference type="PROSITE" id="PS51371"/>
    </source>
</evidence>
<feature type="transmembrane region" description="Helical" evidence="11">
    <location>
        <begin position="6"/>
        <end position="28"/>
    </location>
</feature>
<keyword evidence="4 10" id="KW-0812">Transmembrane</keyword>
<dbReference type="PROSITE" id="PS51371">
    <property type="entry name" value="CBS"/>
    <property type="match status" value="2"/>
</dbReference>
<accession>A0A656D6B3</accession>
<comment type="subcellular location">
    <subcellularLocation>
        <location evidence="1">Cell membrane</location>
        <topology evidence="1">Multi-pass membrane protein</topology>
    </subcellularLocation>
</comment>
<comment type="similarity">
    <text evidence="2">Belongs to the UPF0053 family.</text>
</comment>
<dbReference type="SMART" id="SM00116">
    <property type="entry name" value="CBS"/>
    <property type="match status" value="2"/>
</dbReference>
<evidence type="ECO:0000313" key="14">
    <source>
        <dbReference type="EMBL" id="CUS99373.1"/>
    </source>
</evidence>
<evidence type="ECO:0000256" key="5">
    <source>
        <dbReference type="ARBA" id="ARBA00022737"/>
    </source>
</evidence>
<keyword evidence="15" id="KW-1185">Reference proteome</keyword>
<keyword evidence="8 10" id="KW-0472">Membrane</keyword>
<dbReference type="OrthoDB" id="9798188at2"/>
<dbReference type="InterPro" id="IPR036318">
    <property type="entry name" value="FAD-bd_PCMH-like_sf"/>
</dbReference>
<dbReference type="Proteomes" id="UP000243065">
    <property type="component" value="Unassembled WGS sequence"/>
</dbReference>
<evidence type="ECO:0000256" key="8">
    <source>
        <dbReference type="ARBA" id="ARBA00023136"/>
    </source>
</evidence>
<evidence type="ECO:0000256" key="4">
    <source>
        <dbReference type="ARBA" id="ARBA00022692"/>
    </source>
</evidence>
<dbReference type="FunFam" id="3.10.580.10:FF:000002">
    <property type="entry name" value="Magnesium/cobalt efflux protein CorC"/>
    <property type="match status" value="1"/>
</dbReference>
<dbReference type="Gene3D" id="3.10.580.10">
    <property type="entry name" value="CBS-domain"/>
    <property type="match status" value="1"/>
</dbReference>
<evidence type="ECO:0000256" key="3">
    <source>
        <dbReference type="ARBA" id="ARBA00022475"/>
    </source>
</evidence>
<evidence type="ECO:0000256" key="10">
    <source>
        <dbReference type="PROSITE-ProRule" id="PRU01193"/>
    </source>
</evidence>
<dbReference type="InterPro" id="IPR016169">
    <property type="entry name" value="FAD-bd_PCMH_sub2"/>
</dbReference>
<dbReference type="InterPro" id="IPR046342">
    <property type="entry name" value="CBS_dom_sf"/>
</dbReference>
<sequence>MQTEIILASILLILSAFFSASEIAFITANKIKLEIKSRSSLTAKIANDFAKNPERFLITILIGNNFANIALSSILTYILKTITNLNDFSILIFLTLLILTFGELIPKTIGRESADGFVLFASLPLKLIYFIFLPVVKLLKVASEKYSKALKIKTETIEQFFSKKDFEILLKESETRESLKIDIPFSKVFKLESLAVESVMRPRTEIVGVEKNMKMKEIIETFSKSGHSRLPVYDRTIDNIIGIIYVKDLFKNPKSIEEILKDPYFVPEKKRCIELLRDFKEKNISMAIVVDEFGGVSGLITLEDVIEELVGEIEDEFDIGKKFIQKIDANTFILNGLTEIDHLNEEYKLNIPKGDYETISGFVINNIGRIPSKGEEFIINNFKITILSVTRTRINSLKLTLLKHHE</sequence>
<feature type="domain" description="CBS" evidence="12">
    <location>
        <begin position="200"/>
        <end position="251"/>
    </location>
</feature>
<dbReference type="Pfam" id="PF01595">
    <property type="entry name" value="CNNM"/>
    <property type="match status" value="1"/>
</dbReference>
<keyword evidence="6 10" id="KW-1133">Transmembrane helix</keyword>
<evidence type="ECO:0000256" key="11">
    <source>
        <dbReference type="SAM" id="Phobius"/>
    </source>
</evidence>
<evidence type="ECO:0000259" key="13">
    <source>
        <dbReference type="PROSITE" id="PS51846"/>
    </source>
</evidence>
<keyword evidence="3" id="KW-1003">Cell membrane</keyword>
<feature type="domain" description="CBS" evidence="12">
    <location>
        <begin position="259"/>
        <end position="316"/>
    </location>
</feature>
<dbReference type="CDD" id="cd04590">
    <property type="entry name" value="CBS_pair_CorC_HlyC_assoc"/>
    <property type="match status" value="1"/>
</dbReference>
<gene>
    <name evidence="14" type="ORF">JGI24_00596</name>
</gene>
<dbReference type="Pfam" id="PF00571">
    <property type="entry name" value="CBS"/>
    <property type="match status" value="2"/>
</dbReference>
<reference evidence="14 15" key="1">
    <citation type="submission" date="2015-11" db="EMBL/GenBank/DDBJ databases">
        <authorList>
            <person name="Varghese N."/>
        </authorList>
    </citation>
    <scope>NUCLEOTIDE SEQUENCE [LARGE SCALE GENOMIC DNA]</scope>
    <source>
        <strain evidence="14 15">JGI-24</strain>
    </source>
</reference>
<dbReference type="SUPFAM" id="SSF56176">
    <property type="entry name" value="FAD-binding/transporter-associated domain-like"/>
    <property type="match status" value="1"/>
</dbReference>
<evidence type="ECO:0000256" key="7">
    <source>
        <dbReference type="ARBA" id="ARBA00023122"/>
    </source>
</evidence>
<evidence type="ECO:0000256" key="2">
    <source>
        <dbReference type="ARBA" id="ARBA00006337"/>
    </source>
</evidence>
<evidence type="ECO:0000256" key="6">
    <source>
        <dbReference type="ARBA" id="ARBA00022989"/>
    </source>
</evidence>
<dbReference type="SUPFAM" id="SSF54631">
    <property type="entry name" value="CBS-domain pair"/>
    <property type="match status" value="1"/>
</dbReference>
<feature type="transmembrane region" description="Helical" evidence="11">
    <location>
        <begin position="85"/>
        <end position="105"/>
    </location>
</feature>
<dbReference type="GO" id="GO:0005886">
    <property type="term" value="C:plasma membrane"/>
    <property type="evidence" value="ECO:0007669"/>
    <property type="project" value="UniProtKB-SubCell"/>
</dbReference>
<organism evidence="14 15">
    <name type="scientific">Kryptobacter tengchongensis</name>
    <dbReference type="NCBI Taxonomy" id="1643429"/>
    <lineage>
        <taxon>Bacteria</taxon>
        <taxon>Pseudomonadati</taxon>
        <taxon>Candidatus Kryptoniota</taxon>
        <taxon>Candidatus Kryptobacter</taxon>
    </lineage>
</organism>
<keyword evidence="5" id="KW-0677">Repeat</keyword>
<keyword evidence="7 9" id="KW-0129">CBS domain</keyword>
<name>A0A656D6B3_KRYT1</name>
<dbReference type="GO" id="GO:0050660">
    <property type="term" value="F:flavin adenine dinucleotide binding"/>
    <property type="evidence" value="ECO:0007669"/>
    <property type="project" value="InterPro"/>
</dbReference>
<dbReference type="InterPro" id="IPR044751">
    <property type="entry name" value="Ion_transp-like_CBS"/>
</dbReference>
<evidence type="ECO:0000256" key="1">
    <source>
        <dbReference type="ARBA" id="ARBA00004651"/>
    </source>
</evidence>
<evidence type="ECO:0000313" key="15">
    <source>
        <dbReference type="Proteomes" id="UP000243065"/>
    </source>
</evidence>
<dbReference type="SMART" id="SM01091">
    <property type="entry name" value="CorC_HlyC"/>
    <property type="match status" value="1"/>
</dbReference>
<dbReference type="PANTHER" id="PTHR22777">
    <property type="entry name" value="HEMOLYSIN-RELATED"/>
    <property type="match status" value="1"/>
</dbReference>
<feature type="transmembrane region" description="Helical" evidence="11">
    <location>
        <begin position="56"/>
        <end position="79"/>
    </location>
</feature>